<dbReference type="AlphaFoldDB" id="A0AAD4IE36"/>
<proteinExistence type="predicted"/>
<evidence type="ECO:0000256" key="2">
    <source>
        <dbReference type="ARBA" id="ARBA00022679"/>
    </source>
</evidence>
<dbReference type="GO" id="GO:0010420">
    <property type="term" value="F:polyprenyldihydroxybenzoate methyltransferase activity"/>
    <property type="evidence" value="ECO:0007669"/>
    <property type="project" value="TreeGrafter"/>
</dbReference>
<reference evidence="5" key="1">
    <citation type="submission" date="2021-07" db="EMBL/GenBank/DDBJ databases">
        <title>Genome Resource of American Ginseng Black Spot Pathogen Alternaria panax.</title>
        <authorList>
            <person name="Qiu C."/>
            <person name="Wang W."/>
            <person name="Liu Z."/>
        </authorList>
    </citation>
    <scope>NUCLEOTIDE SEQUENCE</scope>
    <source>
        <strain evidence="5">BNCC115425</strain>
    </source>
</reference>
<dbReference type="CDD" id="cd02440">
    <property type="entry name" value="AdoMet_MTases"/>
    <property type="match status" value="1"/>
</dbReference>
<dbReference type="InterPro" id="IPR029063">
    <property type="entry name" value="SAM-dependent_MTases_sf"/>
</dbReference>
<feature type="domain" description="Methyltransferase" evidence="4">
    <location>
        <begin position="46"/>
        <end position="143"/>
    </location>
</feature>
<dbReference type="InterPro" id="IPR041698">
    <property type="entry name" value="Methyltransf_25"/>
</dbReference>
<dbReference type="SUPFAM" id="SSF53335">
    <property type="entry name" value="S-adenosyl-L-methionine-dependent methyltransferases"/>
    <property type="match status" value="1"/>
</dbReference>
<protein>
    <recommendedName>
        <fullName evidence="4">Methyltransferase domain-containing protein</fullName>
    </recommendedName>
</protein>
<dbReference type="GO" id="GO:0005739">
    <property type="term" value="C:mitochondrion"/>
    <property type="evidence" value="ECO:0007669"/>
    <property type="project" value="TreeGrafter"/>
</dbReference>
<dbReference type="PANTHER" id="PTHR43464:SF19">
    <property type="entry name" value="UBIQUINONE BIOSYNTHESIS O-METHYLTRANSFERASE, MITOCHONDRIAL"/>
    <property type="match status" value="1"/>
</dbReference>
<gene>
    <name evidence="5" type="ORF">G6011_03096</name>
</gene>
<keyword evidence="6" id="KW-1185">Reference proteome</keyword>
<comment type="caution">
    <text evidence="5">The sequence shown here is derived from an EMBL/GenBank/DDBJ whole genome shotgun (WGS) entry which is preliminary data.</text>
</comment>
<evidence type="ECO:0000313" key="6">
    <source>
        <dbReference type="Proteomes" id="UP001199106"/>
    </source>
</evidence>
<dbReference type="Proteomes" id="UP001199106">
    <property type="component" value="Unassembled WGS sequence"/>
</dbReference>
<organism evidence="5 6">
    <name type="scientific">Alternaria panax</name>
    <dbReference type="NCBI Taxonomy" id="48097"/>
    <lineage>
        <taxon>Eukaryota</taxon>
        <taxon>Fungi</taxon>
        <taxon>Dikarya</taxon>
        <taxon>Ascomycota</taxon>
        <taxon>Pezizomycotina</taxon>
        <taxon>Dothideomycetes</taxon>
        <taxon>Pleosporomycetidae</taxon>
        <taxon>Pleosporales</taxon>
        <taxon>Pleosporineae</taxon>
        <taxon>Pleosporaceae</taxon>
        <taxon>Alternaria</taxon>
        <taxon>Alternaria sect. Panax</taxon>
    </lineage>
</organism>
<keyword evidence="3" id="KW-0949">S-adenosyl-L-methionine</keyword>
<dbReference type="Gene3D" id="3.40.50.150">
    <property type="entry name" value="Vaccinia Virus protein VP39"/>
    <property type="match status" value="1"/>
</dbReference>
<name>A0AAD4IE36_9PLEO</name>
<evidence type="ECO:0000256" key="3">
    <source>
        <dbReference type="ARBA" id="ARBA00022691"/>
    </source>
</evidence>
<dbReference type="PANTHER" id="PTHR43464">
    <property type="entry name" value="METHYLTRANSFERASE"/>
    <property type="match status" value="1"/>
</dbReference>
<evidence type="ECO:0000259" key="4">
    <source>
        <dbReference type="Pfam" id="PF13649"/>
    </source>
</evidence>
<keyword evidence="1" id="KW-0489">Methyltransferase</keyword>
<dbReference type="GO" id="GO:0032259">
    <property type="term" value="P:methylation"/>
    <property type="evidence" value="ECO:0007669"/>
    <property type="project" value="UniProtKB-KW"/>
</dbReference>
<dbReference type="Pfam" id="PF13649">
    <property type="entry name" value="Methyltransf_25"/>
    <property type="match status" value="1"/>
</dbReference>
<keyword evidence="2" id="KW-0808">Transferase</keyword>
<dbReference type="EMBL" id="JAANER010000002">
    <property type="protein sequence ID" value="KAG9193061.1"/>
    <property type="molecule type" value="Genomic_DNA"/>
</dbReference>
<sequence length="293" mass="31686">MSTKLDAAYIARLSLHDHTNFSIQRSQTLHRLAILQHWSILGGSKVLELGCGQGDCTTVLASAVGEQGKVVAVDPAELDYGSPYTLGQAQDHIRQGPLGKRITWVQHSPLDYLSSISSPPTSDNKGFDATVLAHCLWYFSSPSLILSTFCAIKHHSKRLLLAEWSLVAKHPSAQPHVLAALAQAALECRKPKSTSNVRTVLGPRRLTELALAAGWKLESETRVQGGQGLLDGQWEVSACLSPAFESEVEEKVSDDRERGVVLALRDACEASLEGVPGGQKGVRAMDTWVASFV</sequence>
<evidence type="ECO:0000313" key="5">
    <source>
        <dbReference type="EMBL" id="KAG9193061.1"/>
    </source>
</evidence>
<accession>A0AAD4IE36</accession>
<evidence type="ECO:0000256" key="1">
    <source>
        <dbReference type="ARBA" id="ARBA00022603"/>
    </source>
</evidence>